<gene>
    <name evidence="2" type="ORF">ACFFIA_21550</name>
</gene>
<dbReference type="Gene3D" id="3.40.50.720">
    <property type="entry name" value="NAD(P)-binding Rossmann-like Domain"/>
    <property type="match status" value="1"/>
</dbReference>
<dbReference type="InterPro" id="IPR050177">
    <property type="entry name" value="Lipid_A_modif_metabolic_enz"/>
</dbReference>
<dbReference type="Proteomes" id="UP001589867">
    <property type="component" value="Unassembled WGS sequence"/>
</dbReference>
<protein>
    <submittedName>
        <fullName evidence="2">NAD-dependent epimerase/dehydratase family protein</fullName>
    </submittedName>
</protein>
<evidence type="ECO:0000313" key="2">
    <source>
        <dbReference type="EMBL" id="MFC0530253.1"/>
    </source>
</evidence>
<sequence>MRILVLGGTWFVGRTLVEAITDAGHRVTLFNRGRTAARLPDEAEAVHGDRESVEDLRRLANLGPWDAVIDVAGVVPAAVRDAAKVLAPVTGRYVFVSTVSVYRDWPREAVAEESPLHQGDPDTRPPAWKWGTGVYGPLKAGAEIAVHRELGDERTTILRPGVILGPYEYSGRLTWWLTRAARGGRILAPGEPDRFIRPIDARDLAAFTLHLIVSGVSGAFNVAGPAGRDTFGAMLDACLAATGATGAAVWVDDDWLTANGVKQWTELPLWRTATGTWAIDTTRAEAEGLICRPIRATVRDTWAWMHSGDIPVEHERQATHGIAPDREAALLTAWDLAGHEPAGNA</sequence>
<dbReference type="InterPro" id="IPR001509">
    <property type="entry name" value="Epimerase_deHydtase"/>
</dbReference>
<proteinExistence type="predicted"/>
<evidence type="ECO:0000313" key="3">
    <source>
        <dbReference type="Proteomes" id="UP001589867"/>
    </source>
</evidence>
<dbReference type="SUPFAM" id="SSF51735">
    <property type="entry name" value="NAD(P)-binding Rossmann-fold domains"/>
    <property type="match status" value="1"/>
</dbReference>
<name>A0ABV6M720_9ACTN</name>
<dbReference type="PANTHER" id="PTHR43245:SF13">
    <property type="entry name" value="UDP-D-APIOSE_UDP-D-XYLOSE SYNTHASE 2"/>
    <property type="match status" value="1"/>
</dbReference>
<comment type="caution">
    <text evidence="2">The sequence shown here is derived from an EMBL/GenBank/DDBJ whole genome shotgun (WGS) entry which is preliminary data.</text>
</comment>
<feature type="domain" description="NAD-dependent epimerase/dehydratase" evidence="1">
    <location>
        <begin position="3"/>
        <end position="223"/>
    </location>
</feature>
<dbReference type="PANTHER" id="PTHR43245">
    <property type="entry name" value="BIFUNCTIONAL POLYMYXIN RESISTANCE PROTEIN ARNA"/>
    <property type="match status" value="1"/>
</dbReference>
<dbReference type="InterPro" id="IPR036291">
    <property type="entry name" value="NAD(P)-bd_dom_sf"/>
</dbReference>
<dbReference type="EMBL" id="JBHLUH010000042">
    <property type="protein sequence ID" value="MFC0530253.1"/>
    <property type="molecule type" value="Genomic_DNA"/>
</dbReference>
<dbReference type="Pfam" id="PF01370">
    <property type="entry name" value="Epimerase"/>
    <property type="match status" value="1"/>
</dbReference>
<dbReference type="RefSeq" id="WP_377253414.1">
    <property type="nucleotide sequence ID" value="NZ_JBHLUH010000042.1"/>
</dbReference>
<keyword evidence="3" id="KW-1185">Reference proteome</keyword>
<evidence type="ECO:0000259" key="1">
    <source>
        <dbReference type="Pfam" id="PF01370"/>
    </source>
</evidence>
<organism evidence="2 3">
    <name type="scientific">Phytohabitans kaempferiae</name>
    <dbReference type="NCBI Taxonomy" id="1620943"/>
    <lineage>
        <taxon>Bacteria</taxon>
        <taxon>Bacillati</taxon>
        <taxon>Actinomycetota</taxon>
        <taxon>Actinomycetes</taxon>
        <taxon>Micromonosporales</taxon>
        <taxon>Micromonosporaceae</taxon>
    </lineage>
</organism>
<accession>A0ABV6M720</accession>
<reference evidence="2 3" key="1">
    <citation type="submission" date="2024-09" db="EMBL/GenBank/DDBJ databases">
        <authorList>
            <person name="Sun Q."/>
            <person name="Mori K."/>
        </authorList>
    </citation>
    <scope>NUCLEOTIDE SEQUENCE [LARGE SCALE GENOMIC DNA]</scope>
    <source>
        <strain evidence="2 3">TBRC 3947</strain>
    </source>
</reference>